<reference evidence="6" key="1">
    <citation type="submission" date="2022-06" db="EMBL/GenBank/DDBJ databases">
        <title>CFH 74404 Thermomicrobiaceae sp.</title>
        <authorList>
            <person name="Ming H."/>
            <person name="Li W.-J."/>
            <person name="Zhao Z."/>
        </authorList>
    </citation>
    <scope>NUCLEOTIDE SEQUENCE</scope>
    <source>
        <strain evidence="6">CFH 74404</strain>
    </source>
</reference>
<feature type="compositionally biased region" description="Low complexity" evidence="4">
    <location>
        <begin position="56"/>
        <end position="66"/>
    </location>
</feature>
<protein>
    <submittedName>
        <fullName evidence="6">ABC transporter substrate-binding protein</fullName>
    </submittedName>
</protein>
<dbReference type="GO" id="GO:0043190">
    <property type="term" value="C:ATP-binding cassette (ABC) transporter complex"/>
    <property type="evidence" value="ECO:0007669"/>
    <property type="project" value="InterPro"/>
</dbReference>
<dbReference type="Gene3D" id="3.10.105.10">
    <property type="entry name" value="Dipeptide-binding Protein, Domain 3"/>
    <property type="match status" value="1"/>
</dbReference>
<sequence>MKRHDWQGAILLVVIAALLLAGCQRGGSGSTPAPNDAPGQASGAAPVTGQAAGPAQTVVPTQVPQPTQRSSIVEAGLEEPRTLNPLFVADPVSEELSRLVFDSLVTVDPATGEIAPALTDSWDVSDDGVRYTFHLRDGVRWHDGQPFTARDVEFTYRTMLDVNARSPRYSRLAERVKVVSVVDPRTVVIELIRPDASFLPTLATLGIVPEHVLAGVQPEQLITDPFGLSSAVGTGPFMLKQWVRGEQIVFERNPQYYRGTPQVAQYTYKVVGSMDELIAGLQDGLIDWAVVDAAQAGAVPAIDGVSVQSLPGFELVMVVLQLDSSKSELFLDPRVRQALMLALDRQRMIDEIWHGQAEVARGTQPPASWAAGPAGVEYSYDPEQAARLLDESGWQVGPDGIRHREGQRLSFRLVATGADPTRRALATWLQRQWAEIGIEVQLELEQWSDVRRRATETRDFDVLLLGVRWDLDPDQSTVWSSDSIFDGLNMGHYTNAELDALLAQAVATTNREERLAHYRQAQEIVLKDLPALPLSFPKVTVLWSDRIEAPPLTATALRLRYGVEQWRLRL</sequence>
<organism evidence="6 7">
    <name type="scientific">Thermalbibacter longus</name>
    <dbReference type="NCBI Taxonomy" id="2951981"/>
    <lineage>
        <taxon>Bacteria</taxon>
        <taxon>Pseudomonadati</taxon>
        <taxon>Thermomicrobiota</taxon>
        <taxon>Thermomicrobia</taxon>
        <taxon>Thermomicrobiales</taxon>
        <taxon>Thermomicrobiaceae</taxon>
        <taxon>Thermalbibacter</taxon>
    </lineage>
</organism>
<name>A0AA41WG76_9BACT</name>
<feature type="region of interest" description="Disordered" evidence="4">
    <location>
        <begin position="26"/>
        <end position="66"/>
    </location>
</feature>
<evidence type="ECO:0000256" key="4">
    <source>
        <dbReference type="SAM" id="MobiDB-lite"/>
    </source>
</evidence>
<dbReference type="AlphaFoldDB" id="A0AA41WG76"/>
<evidence type="ECO:0000313" key="6">
    <source>
        <dbReference type="EMBL" id="MCM8748836.1"/>
    </source>
</evidence>
<dbReference type="Pfam" id="PF00496">
    <property type="entry name" value="SBP_bac_5"/>
    <property type="match status" value="1"/>
</dbReference>
<accession>A0AA41WG76</accession>
<keyword evidence="2" id="KW-0813">Transport</keyword>
<dbReference type="GO" id="GO:0030288">
    <property type="term" value="C:outer membrane-bounded periplasmic space"/>
    <property type="evidence" value="ECO:0007669"/>
    <property type="project" value="UniProtKB-ARBA"/>
</dbReference>
<keyword evidence="3" id="KW-0732">Signal</keyword>
<dbReference type="GO" id="GO:0015833">
    <property type="term" value="P:peptide transport"/>
    <property type="evidence" value="ECO:0007669"/>
    <property type="project" value="TreeGrafter"/>
</dbReference>
<dbReference type="Proteomes" id="UP001165306">
    <property type="component" value="Unassembled WGS sequence"/>
</dbReference>
<dbReference type="PANTHER" id="PTHR30290:SF9">
    <property type="entry name" value="OLIGOPEPTIDE-BINDING PROTEIN APPA"/>
    <property type="match status" value="1"/>
</dbReference>
<dbReference type="SUPFAM" id="SSF53850">
    <property type="entry name" value="Periplasmic binding protein-like II"/>
    <property type="match status" value="1"/>
</dbReference>
<gene>
    <name evidence="6" type="ORF">NET02_06725</name>
</gene>
<dbReference type="PROSITE" id="PS51257">
    <property type="entry name" value="PROKAR_LIPOPROTEIN"/>
    <property type="match status" value="1"/>
</dbReference>
<dbReference type="Gene3D" id="3.40.190.10">
    <property type="entry name" value="Periplasmic binding protein-like II"/>
    <property type="match status" value="1"/>
</dbReference>
<dbReference type="PIRSF" id="PIRSF002741">
    <property type="entry name" value="MppA"/>
    <property type="match status" value="1"/>
</dbReference>
<dbReference type="GO" id="GO:1904680">
    <property type="term" value="F:peptide transmembrane transporter activity"/>
    <property type="evidence" value="ECO:0007669"/>
    <property type="project" value="TreeGrafter"/>
</dbReference>
<dbReference type="InterPro" id="IPR039424">
    <property type="entry name" value="SBP_5"/>
</dbReference>
<dbReference type="InterPro" id="IPR000914">
    <property type="entry name" value="SBP_5_dom"/>
</dbReference>
<evidence type="ECO:0000259" key="5">
    <source>
        <dbReference type="Pfam" id="PF00496"/>
    </source>
</evidence>
<evidence type="ECO:0000256" key="3">
    <source>
        <dbReference type="ARBA" id="ARBA00022729"/>
    </source>
</evidence>
<dbReference type="Gene3D" id="3.90.76.10">
    <property type="entry name" value="Dipeptide-binding Protein, Domain 1"/>
    <property type="match status" value="1"/>
</dbReference>
<proteinExistence type="inferred from homology"/>
<dbReference type="EMBL" id="JAMSLR010000003">
    <property type="protein sequence ID" value="MCM8748836.1"/>
    <property type="molecule type" value="Genomic_DNA"/>
</dbReference>
<keyword evidence="7" id="KW-1185">Reference proteome</keyword>
<dbReference type="PANTHER" id="PTHR30290">
    <property type="entry name" value="PERIPLASMIC BINDING COMPONENT OF ABC TRANSPORTER"/>
    <property type="match status" value="1"/>
</dbReference>
<dbReference type="RefSeq" id="WP_284056616.1">
    <property type="nucleotide sequence ID" value="NZ_JAMSLR010000003.1"/>
</dbReference>
<comment type="caution">
    <text evidence="6">The sequence shown here is derived from an EMBL/GenBank/DDBJ whole genome shotgun (WGS) entry which is preliminary data.</text>
</comment>
<dbReference type="InterPro" id="IPR030678">
    <property type="entry name" value="Peptide/Ni-bd"/>
</dbReference>
<evidence type="ECO:0000313" key="7">
    <source>
        <dbReference type="Proteomes" id="UP001165306"/>
    </source>
</evidence>
<evidence type="ECO:0000256" key="2">
    <source>
        <dbReference type="ARBA" id="ARBA00022448"/>
    </source>
</evidence>
<comment type="similarity">
    <text evidence="1">Belongs to the bacterial solute-binding protein 5 family.</text>
</comment>
<feature type="domain" description="Solute-binding protein family 5" evidence="5">
    <location>
        <begin position="113"/>
        <end position="480"/>
    </location>
</feature>
<evidence type="ECO:0000256" key="1">
    <source>
        <dbReference type="ARBA" id="ARBA00005695"/>
    </source>
</evidence>